<evidence type="ECO:0000256" key="3">
    <source>
        <dbReference type="ARBA" id="ARBA00022723"/>
    </source>
</evidence>
<evidence type="ECO:0000256" key="5">
    <source>
        <dbReference type="ARBA" id="ARBA00023002"/>
    </source>
</evidence>
<dbReference type="Gene3D" id="3.40.50.720">
    <property type="entry name" value="NAD(P)-binding Rossmann-like Domain"/>
    <property type="match status" value="2"/>
</dbReference>
<evidence type="ECO:0000313" key="8">
    <source>
        <dbReference type="Proteomes" id="UP000248817"/>
    </source>
</evidence>
<accession>A0A2V5IJK8</accession>
<keyword evidence="3" id="KW-0479">Metal-binding</keyword>
<keyword evidence="4" id="KW-0862">Zinc</keyword>
<proteinExistence type="inferred from homology"/>
<feature type="domain" description="Enoyl reductase (ER)" evidence="6">
    <location>
        <begin position="17"/>
        <end position="305"/>
    </location>
</feature>
<dbReference type="InterPro" id="IPR013154">
    <property type="entry name" value="ADH-like_N"/>
</dbReference>
<keyword evidence="8" id="KW-1185">Reference proteome</keyword>
<dbReference type="Pfam" id="PF08240">
    <property type="entry name" value="ADH_N"/>
    <property type="match status" value="1"/>
</dbReference>
<evidence type="ECO:0000256" key="1">
    <source>
        <dbReference type="ARBA" id="ARBA00001947"/>
    </source>
</evidence>
<dbReference type="PANTHER" id="PTHR42940">
    <property type="entry name" value="ALCOHOL DEHYDROGENASE 1-RELATED"/>
    <property type="match status" value="1"/>
</dbReference>
<dbReference type="PANTHER" id="PTHR42940:SF2">
    <property type="entry name" value="DEHYDROGENASE FAMILY OXIDOREDUCTASE, PUTATIVE (JCVI)-RELATED"/>
    <property type="match status" value="1"/>
</dbReference>
<dbReference type="InterPro" id="IPR036291">
    <property type="entry name" value="NAD(P)-bd_dom_sf"/>
</dbReference>
<dbReference type="InterPro" id="IPR020843">
    <property type="entry name" value="ER"/>
</dbReference>
<dbReference type="SMART" id="SM00829">
    <property type="entry name" value="PKS_ER"/>
    <property type="match status" value="1"/>
</dbReference>
<sequence length="309" mass="33553">MPPIPKTQTAAWIENPRPHAHLELRHEVPVPEPGGGEVLVKLECTGFCHSDLHCIYGELPMSVNLVGHDGVGRVVKLGPNAPRDMLGMRVGVKWLWSSCKDCPTCKVQYTNYPNQRNSGRSVPGTFQQYVVSPADFVSPIPENLAPETVAPLLCAGLTTYGALNKLDKYCDKGDWVVIMDICMQSGAEAFVDFSDDPTTKIRSLTDGIGAHAVIVSVEFPRPVGTLVCVGLPRPDYHLPISPLMCVDRGYRIVGSAVGTEDEMQALLRMAAAGKVVTHVTVFELEDINEVAGLLGRFEVEGRAVLRIPA</sequence>
<keyword evidence="5" id="KW-0560">Oxidoreductase</keyword>
<comment type="similarity">
    <text evidence="2">Belongs to the zinc-containing alcohol dehydrogenase family.</text>
</comment>
<dbReference type="InterPro" id="IPR011032">
    <property type="entry name" value="GroES-like_sf"/>
</dbReference>
<dbReference type="SUPFAM" id="SSF51735">
    <property type="entry name" value="NAD(P)-binding Rossmann-fold domains"/>
    <property type="match status" value="1"/>
</dbReference>
<dbReference type="Gene3D" id="3.90.180.10">
    <property type="entry name" value="Medium-chain alcohol dehydrogenases, catalytic domain"/>
    <property type="match status" value="2"/>
</dbReference>
<dbReference type="Proteomes" id="UP000248817">
    <property type="component" value="Unassembled WGS sequence"/>
</dbReference>
<organism evidence="7 8">
    <name type="scientific">Aspergillus indologenus CBS 114.80</name>
    <dbReference type="NCBI Taxonomy" id="1450541"/>
    <lineage>
        <taxon>Eukaryota</taxon>
        <taxon>Fungi</taxon>
        <taxon>Dikarya</taxon>
        <taxon>Ascomycota</taxon>
        <taxon>Pezizomycotina</taxon>
        <taxon>Eurotiomycetes</taxon>
        <taxon>Eurotiomycetidae</taxon>
        <taxon>Eurotiales</taxon>
        <taxon>Aspergillaceae</taxon>
        <taxon>Aspergillus</taxon>
        <taxon>Aspergillus subgen. Circumdati</taxon>
    </lineage>
</organism>
<dbReference type="SUPFAM" id="SSF50129">
    <property type="entry name" value="GroES-like"/>
    <property type="match status" value="1"/>
</dbReference>
<dbReference type="CDD" id="cd08297">
    <property type="entry name" value="CAD3"/>
    <property type="match status" value="1"/>
</dbReference>
<reference evidence="7 8" key="1">
    <citation type="submission" date="2018-02" db="EMBL/GenBank/DDBJ databases">
        <title>The genomes of Aspergillus section Nigri reveals drivers in fungal speciation.</title>
        <authorList>
            <consortium name="DOE Joint Genome Institute"/>
            <person name="Vesth T.C."/>
            <person name="Nybo J."/>
            <person name="Theobald S."/>
            <person name="Brandl J."/>
            <person name="Frisvad J.C."/>
            <person name="Nielsen K.F."/>
            <person name="Lyhne E.K."/>
            <person name="Kogle M.E."/>
            <person name="Kuo A."/>
            <person name="Riley R."/>
            <person name="Clum A."/>
            <person name="Nolan M."/>
            <person name="Lipzen A."/>
            <person name="Salamov A."/>
            <person name="Henrissat B."/>
            <person name="Wiebenga A."/>
            <person name="De vries R.P."/>
            <person name="Grigoriev I.V."/>
            <person name="Mortensen U.H."/>
            <person name="Andersen M.R."/>
            <person name="Baker S.E."/>
        </authorList>
    </citation>
    <scope>NUCLEOTIDE SEQUENCE [LARGE SCALE GENOMIC DNA]</scope>
    <source>
        <strain evidence="7 8">CBS 114.80</strain>
    </source>
</reference>
<protein>
    <submittedName>
        <fullName evidence="7">Alcohol dehydrogenase</fullName>
    </submittedName>
</protein>
<gene>
    <name evidence="7" type="ORF">BP00DRAFT_462591</name>
</gene>
<name>A0A2V5IJK8_9EURO</name>
<evidence type="ECO:0000256" key="4">
    <source>
        <dbReference type="ARBA" id="ARBA00022833"/>
    </source>
</evidence>
<evidence type="ECO:0000313" key="7">
    <source>
        <dbReference type="EMBL" id="PYI36868.1"/>
    </source>
</evidence>
<dbReference type="AlphaFoldDB" id="A0A2V5IJK8"/>
<dbReference type="GO" id="GO:0004022">
    <property type="term" value="F:alcohol dehydrogenase (NAD+) activity"/>
    <property type="evidence" value="ECO:0007669"/>
    <property type="project" value="TreeGrafter"/>
</dbReference>
<comment type="cofactor">
    <cofactor evidence="1">
        <name>Zn(2+)</name>
        <dbReference type="ChEBI" id="CHEBI:29105"/>
    </cofactor>
</comment>
<dbReference type="EMBL" id="KZ825463">
    <property type="protein sequence ID" value="PYI36868.1"/>
    <property type="molecule type" value="Genomic_DNA"/>
</dbReference>
<dbReference type="GO" id="GO:0046872">
    <property type="term" value="F:metal ion binding"/>
    <property type="evidence" value="ECO:0007669"/>
    <property type="project" value="UniProtKB-KW"/>
</dbReference>
<evidence type="ECO:0000256" key="2">
    <source>
        <dbReference type="ARBA" id="ARBA00008072"/>
    </source>
</evidence>
<dbReference type="GO" id="GO:0005737">
    <property type="term" value="C:cytoplasm"/>
    <property type="evidence" value="ECO:0007669"/>
    <property type="project" value="TreeGrafter"/>
</dbReference>
<evidence type="ECO:0000259" key="6">
    <source>
        <dbReference type="SMART" id="SM00829"/>
    </source>
</evidence>